<dbReference type="Proteomes" id="UP000076577">
    <property type="component" value="Unassembled WGS sequence"/>
</dbReference>
<evidence type="ECO:0000313" key="9">
    <source>
        <dbReference type="Proteomes" id="UP000076577"/>
    </source>
</evidence>
<keyword evidence="5 7" id="KW-1133">Transmembrane helix</keyword>
<dbReference type="Gene3D" id="1.10.1760.20">
    <property type="match status" value="1"/>
</dbReference>
<sequence>MHVEPGYVSAAKVIAANVGAVGTLLWAAKLQASEFLKNPLVPFKTLLAAAFFSVFMQSFHMSVGPSELHFVGAMAMYLTLGFTPVVLGFGLGLLFQGLVFDPQDLYHLGVNSLSLILPLISVHYLSGSKLFNQKLAKRVSFAQILKLDAMYYTGVTGMVGFWLMIGDVATPFAAWGQFALSYLAIVALEPVVTFIAVKGLKAFEGNVIVKNLTVVPQLKLV</sequence>
<dbReference type="Pfam" id="PF01891">
    <property type="entry name" value="CbiM"/>
    <property type="match status" value="1"/>
</dbReference>
<name>A0A166ATM1_9HYPH</name>
<evidence type="ECO:0000256" key="1">
    <source>
        <dbReference type="ARBA" id="ARBA00004651"/>
    </source>
</evidence>
<evidence type="ECO:0000256" key="4">
    <source>
        <dbReference type="ARBA" id="ARBA00022692"/>
    </source>
</evidence>
<comment type="caution">
    <text evidence="8">The sequence shown here is derived from an EMBL/GenBank/DDBJ whole genome shotgun (WGS) entry which is preliminary data.</text>
</comment>
<feature type="transmembrane region" description="Helical" evidence="7">
    <location>
        <begin position="147"/>
        <end position="165"/>
    </location>
</feature>
<feature type="transmembrane region" description="Helical" evidence="7">
    <location>
        <begin position="75"/>
        <end position="99"/>
    </location>
</feature>
<dbReference type="AlphaFoldDB" id="A0A166ATM1"/>
<dbReference type="PATRIC" id="fig|989403.3.peg.882"/>
<dbReference type="OrthoDB" id="4710659at2"/>
<dbReference type="GO" id="GO:0005886">
    <property type="term" value="C:plasma membrane"/>
    <property type="evidence" value="ECO:0007669"/>
    <property type="project" value="UniProtKB-SubCell"/>
</dbReference>
<feature type="transmembrane region" description="Helical" evidence="7">
    <location>
        <begin position="7"/>
        <end position="28"/>
    </location>
</feature>
<organism evidence="8 9">
    <name type="scientific">Pseudovibrio axinellae</name>
    <dbReference type="NCBI Taxonomy" id="989403"/>
    <lineage>
        <taxon>Bacteria</taxon>
        <taxon>Pseudomonadati</taxon>
        <taxon>Pseudomonadota</taxon>
        <taxon>Alphaproteobacteria</taxon>
        <taxon>Hyphomicrobiales</taxon>
        <taxon>Stappiaceae</taxon>
        <taxon>Pseudovibrio</taxon>
    </lineage>
</organism>
<dbReference type="GO" id="GO:0000041">
    <property type="term" value="P:transition metal ion transport"/>
    <property type="evidence" value="ECO:0007669"/>
    <property type="project" value="InterPro"/>
</dbReference>
<accession>A0A166ATM1</accession>
<feature type="transmembrane region" description="Helical" evidence="7">
    <location>
        <begin position="177"/>
        <end position="197"/>
    </location>
</feature>
<dbReference type="EMBL" id="LMCB01000004">
    <property type="protein sequence ID" value="KZL21536.1"/>
    <property type="molecule type" value="Genomic_DNA"/>
</dbReference>
<evidence type="ECO:0000313" key="8">
    <source>
        <dbReference type="EMBL" id="KZL21536.1"/>
    </source>
</evidence>
<protein>
    <submittedName>
        <fullName evidence="8">Cobalt transport protein CbiM</fullName>
    </submittedName>
</protein>
<dbReference type="RefSeq" id="WP_068002560.1">
    <property type="nucleotide sequence ID" value="NZ_FOFM01000006.1"/>
</dbReference>
<evidence type="ECO:0000256" key="2">
    <source>
        <dbReference type="ARBA" id="ARBA00022448"/>
    </source>
</evidence>
<comment type="subcellular location">
    <subcellularLocation>
        <location evidence="1">Cell membrane</location>
        <topology evidence="1">Multi-pass membrane protein</topology>
    </subcellularLocation>
</comment>
<gene>
    <name evidence="8" type="ORF">PsAD2_00833</name>
</gene>
<proteinExistence type="predicted"/>
<keyword evidence="4 7" id="KW-0812">Transmembrane</keyword>
<feature type="transmembrane region" description="Helical" evidence="7">
    <location>
        <begin position="105"/>
        <end position="126"/>
    </location>
</feature>
<evidence type="ECO:0000256" key="7">
    <source>
        <dbReference type="SAM" id="Phobius"/>
    </source>
</evidence>
<evidence type="ECO:0000256" key="5">
    <source>
        <dbReference type="ARBA" id="ARBA00022989"/>
    </source>
</evidence>
<evidence type="ECO:0000256" key="6">
    <source>
        <dbReference type="ARBA" id="ARBA00023136"/>
    </source>
</evidence>
<keyword evidence="2" id="KW-0813">Transport</keyword>
<evidence type="ECO:0000256" key="3">
    <source>
        <dbReference type="ARBA" id="ARBA00022475"/>
    </source>
</evidence>
<feature type="transmembrane region" description="Helical" evidence="7">
    <location>
        <begin position="40"/>
        <end position="63"/>
    </location>
</feature>
<dbReference type="STRING" id="989403.SAMN05421798_106104"/>
<dbReference type="InterPro" id="IPR002751">
    <property type="entry name" value="CbiM/NikMN"/>
</dbReference>
<keyword evidence="6 7" id="KW-0472">Membrane</keyword>
<keyword evidence="3" id="KW-1003">Cell membrane</keyword>
<reference evidence="8 9" key="1">
    <citation type="journal article" date="2016" name="Front. Microbiol.">
        <title>Comparative Genomic Analysis Reveals a Diverse Repertoire of Genes Involved in Prokaryote-Eukaryote Interactions within the Pseudovibrio Genus.</title>
        <authorList>
            <person name="Romano S."/>
            <person name="Fernandez-Guerra A."/>
            <person name="Reen F.J."/>
            <person name="Glockner F.O."/>
            <person name="Crowley S.P."/>
            <person name="O'Sullivan O."/>
            <person name="Cotter P.D."/>
            <person name="Adams C."/>
            <person name="Dobson A.D."/>
            <person name="O'Gara F."/>
        </authorList>
    </citation>
    <scope>NUCLEOTIDE SEQUENCE [LARGE SCALE GENOMIC DNA]</scope>
    <source>
        <strain evidence="8 9">Ad2</strain>
    </source>
</reference>
<keyword evidence="9" id="KW-1185">Reference proteome</keyword>